<dbReference type="AlphaFoldDB" id="Q1LK88"/>
<dbReference type="GO" id="GO:0015074">
    <property type="term" value="P:DNA integration"/>
    <property type="evidence" value="ECO:0007669"/>
    <property type="project" value="UniProtKB-KW"/>
</dbReference>
<protein>
    <submittedName>
        <fullName evidence="8">Tyrosine-based site-specific recombinase</fullName>
    </submittedName>
</protein>
<dbReference type="InterPro" id="IPR046668">
    <property type="entry name" value="DUF6538"/>
</dbReference>
<dbReference type="InterPro" id="IPR002104">
    <property type="entry name" value="Integrase_catalytic"/>
</dbReference>
<dbReference type="GO" id="GO:0003677">
    <property type="term" value="F:DNA binding"/>
    <property type="evidence" value="ECO:0007669"/>
    <property type="project" value="UniProtKB-UniRule"/>
</dbReference>
<dbReference type="Gene3D" id="1.10.150.130">
    <property type="match status" value="1"/>
</dbReference>
<gene>
    <name evidence="8" type="primary">int</name>
    <name evidence="8" type="ordered locus">Rmet_2561</name>
</gene>
<evidence type="ECO:0000313" key="9">
    <source>
        <dbReference type="Proteomes" id="UP000002429"/>
    </source>
</evidence>
<dbReference type="Pfam" id="PF00589">
    <property type="entry name" value="Phage_integrase"/>
    <property type="match status" value="1"/>
</dbReference>
<evidence type="ECO:0000256" key="4">
    <source>
        <dbReference type="ARBA" id="ARBA00023172"/>
    </source>
</evidence>
<reference evidence="9" key="1">
    <citation type="journal article" date="2010" name="PLoS ONE">
        <title>The complete genome sequence of Cupriavidus metallidurans strain CH34, a master survivalist in harsh and anthropogenic environments.</title>
        <authorList>
            <person name="Janssen P.J."/>
            <person name="Van Houdt R."/>
            <person name="Moors H."/>
            <person name="Monsieurs P."/>
            <person name="Morin N."/>
            <person name="Michaux A."/>
            <person name="Benotmane M.A."/>
            <person name="Leys N."/>
            <person name="Vallaeys T."/>
            <person name="Lapidus A."/>
            <person name="Monchy S."/>
            <person name="Medigue C."/>
            <person name="Taghavi S."/>
            <person name="McCorkle S."/>
            <person name="Dunn J."/>
            <person name="van der Lelie D."/>
            <person name="Mergeay M."/>
        </authorList>
    </citation>
    <scope>NUCLEOTIDE SEQUENCE [LARGE SCALE GENOMIC DNA]</scope>
    <source>
        <strain evidence="9">ATCC 43123 / DSM 2839 / NBRC 102507 / CH34</strain>
    </source>
</reference>
<evidence type="ECO:0000256" key="5">
    <source>
        <dbReference type="PROSITE-ProRule" id="PRU01248"/>
    </source>
</evidence>
<evidence type="ECO:0000313" key="8">
    <source>
        <dbReference type="EMBL" id="ABF09438.1"/>
    </source>
</evidence>
<feature type="domain" description="Tyr recombinase" evidence="6">
    <location>
        <begin position="260"/>
        <end position="458"/>
    </location>
</feature>
<dbReference type="RefSeq" id="WP_011517141.1">
    <property type="nucleotide sequence ID" value="NC_007973.1"/>
</dbReference>
<evidence type="ECO:0000256" key="1">
    <source>
        <dbReference type="ARBA" id="ARBA00008857"/>
    </source>
</evidence>
<dbReference type="SUPFAM" id="SSF56349">
    <property type="entry name" value="DNA breaking-rejoining enzymes"/>
    <property type="match status" value="1"/>
</dbReference>
<proteinExistence type="inferred from homology"/>
<dbReference type="HOGENOM" id="CLU_043523_3_0_4"/>
<dbReference type="Proteomes" id="UP000002429">
    <property type="component" value="Chromosome"/>
</dbReference>
<sequence length="458" mass="51200">MKLTLGVLRVTLKHAFLRGGVIYYQRAIPKDLQDRYSAKLVKASLETGDVLVAKRKIEQLNRELEAEWAMMRGHPEATPKTIQGQAVELLRKWGLTATPTDDDEDAIDLFRESLDEKRQRYAEGDDEVYSDADGSEYLSPVEIKAAQIIAGTIKPVLSEALELYLKVHPKRNDKRFEDGARLVFKTLTDAIGDKPIEDLSRSDAHKYVAAEIARGVKTGTVNRYMNTIRAIIGTWLREKEIAKANPFTRIPIPENGKDAKKREPFTEPELKTLFAACKTKDDDVRWLTAILGDTGARLAEIAGLALDDINLDAEIPHVVIQPHPWRSLKNDVSARTVPLLGHALWAAQRIKETARKGQRFAFPRYTSADKAGTAVETKATHASNTIAKWIRTLKVDGVKMNHTAHELRHTMADRLREVGCPPEIRLAIGGWAIDGIGATYGKGYTLRVMSEWLGKVTI</sequence>
<dbReference type="InterPro" id="IPR010998">
    <property type="entry name" value="Integrase_recombinase_N"/>
</dbReference>
<keyword evidence="2" id="KW-0229">DNA integration</keyword>
<dbReference type="InterPro" id="IPR011010">
    <property type="entry name" value="DNA_brk_join_enz"/>
</dbReference>
<dbReference type="InterPro" id="IPR057084">
    <property type="entry name" value="Int_N"/>
</dbReference>
<evidence type="ECO:0000259" key="7">
    <source>
        <dbReference type="PROSITE" id="PS51900"/>
    </source>
</evidence>
<accession>Q1LK88</accession>
<dbReference type="EMBL" id="CP000352">
    <property type="protein sequence ID" value="ABF09438.1"/>
    <property type="molecule type" value="Genomic_DNA"/>
</dbReference>
<evidence type="ECO:0000256" key="2">
    <source>
        <dbReference type="ARBA" id="ARBA00022908"/>
    </source>
</evidence>
<dbReference type="STRING" id="266264.Rmet_2561"/>
<dbReference type="InterPro" id="IPR013762">
    <property type="entry name" value="Integrase-like_cat_sf"/>
</dbReference>
<name>Q1LK88_CUPMC</name>
<dbReference type="PROSITE" id="PS51900">
    <property type="entry name" value="CB"/>
    <property type="match status" value="1"/>
</dbReference>
<dbReference type="InterPro" id="IPR050808">
    <property type="entry name" value="Phage_Integrase"/>
</dbReference>
<dbReference type="PROSITE" id="PS51898">
    <property type="entry name" value="TYR_RECOMBINASE"/>
    <property type="match status" value="1"/>
</dbReference>
<evidence type="ECO:0000256" key="3">
    <source>
        <dbReference type="ARBA" id="ARBA00023125"/>
    </source>
</evidence>
<dbReference type="Pfam" id="PF20172">
    <property type="entry name" value="DUF6538"/>
    <property type="match status" value="1"/>
</dbReference>
<evidence type="ECO:0000259" key="6">
    <source>
        <dbReference type="PROSITE" id="PS51898"/>
    </source>
</evidence>
<feature type="domain" description="Core-binding (CB)" evidence="7">
    <location>
        <begin position="155"/>
        <end position="236"/>
    </location>
</feature>
<dbReference type="KEGG" id="rme:Rmet_2561"/>
<dbReference type="Pfam" id="PF24624">
    <property type="entry name" value="Int_N"/>
    <property type="match status" value="1"/>
</dbReference>
<dbReference type="Gene3D" id="1.10.443.10">
    <property type="entry name" value="Intergrase catalytic core"/>
    <property type="match status" value="1"/>
</dbReference>
<keyword evidence="4" id="KW-0233">DNA recombination</keyword>
<organism evidence="8 9">
    <name type="scientific">Cupriavidus metallidurans (strain ATCC 43123 / DSM 2839 / NBRC 102507 / CH34)</name>
    <name type="common">Ralstonia metallidurans</name>
    <dbReference type="NCBI Taxonomy" id="266264"/>
    <lineage>
        <taxon>Bacteria</taxon>
        <taxon>Pseudomonadati</taxon>
        <taxon>Pseudomonadota</taxon>
        <taxon>Betaproteobacteria</taxon>
        <taxon>Burkholderiales</taxon>
        <taxon>Burkholderiaceae</taxon>
        <taxon>Cupriavidus</taxon>
    </lineage>
</organism>
<keyword evidence="3 5" id="KW-0238">DNA-binding</keyword>
<dbReference type="GO" id="GO:0006310">
    <property type="term" value="P:DNA recombination"/>
    <property type="evidence" value="ECO:0007669"/>
    <property type="project" value="UniProtKB-KW"/>
</dbReference>
<dbReference type="InterPro" id="IPR044068">
    <property type="entry name" value="CB"/>
</dbReference>
<dbReference type="PANTHER" id="PTHR30629:SF2">
    <property type="entry name" value="PROPHAGE INTEGRASE INTS-RELATED"/>
    <property type="match status" value="1"/>
</dbReference>
<dbReference type="PANTHER" id="PTHR30629">
    <property type="entry name" value="PROPHAGE INTEGRASE"/>
    <property type="match status" value="1"/>
</dbReference>
<comment type="similarity">
    <text evidence="1">Belongs to the 'phage' integrase family.</text>
</comment>
<keyword evidence="9" id="KW-1185">Reference proteome</keyword>
<dbReference type="eggNOG" id="COG0582">
    <property type="taxonomic scope" value="Bacteria"/>
</dbReference>